<protein>
    <submittedName>
        <fullName evidence="1">Uncharacterized protein</fullName>
    </submittedName>
</protein>
<keyword evidence="2" id="KW-1185">Reference proteome</keyword>
<dbReference type="KEGG" id="dfc:DFI_19980"/>
<sequence>MIESAQDVNDTPTPAFTRQIEIRLAQPAPRVRYEKGKPVKEPTPDMDRVIRAIEDDITAAVQAVYGAETEVMLTAAKAADIRLTGTFQEKPGVIRERVGEILAGTFDNLDLGSE</sequence>
<reference evidence="1 2" key="1">
    <citation type="submission" date="2017-05" db="EMBL/GenBank/DDBJ databases">
        <title>The complete genome sequence of Deinococcus ficus isolated from the rhizosphere of the Ficus religiosa L. in Taiwan.</title>
        <authorList>
            <person name="Wu K.-M."/>
            <person name="Liao T.-L."/>
            <person name="Liu Y.-M."/>
            <person name="Young C.-C."/>
            <person name="Tsai S.-F."/>
        </authorList>
    </citation>
    <scope>NUCLEOTIDE SEQUENCE [LARGE SCALE GENOMIC DNA]</scope>
    <source>
        <strain evidence="1 2">CC-FR2-10</strain>
        <plasmid evidence="2">pdfi3</plasmid>
    </source>
</reference>
<dbReference type="AlphaFoldDB" id="A0A221T3J8"/>
<accession>A0A221T3J8</accession>
<dbReference type="EMBL" id="CP021084">
    <property type="protein sequence ID" value="ASN83474.1"/>
    <property type="molecule type" value="Genomic_DNA"/>
</dbReference>
<name>A0A221T3J8_9DEIO</name>
<keyword evidence="1" id="KW-0614">Plasmid</keyword>
<evidence type="ECO:0000313" key="2">
    <source>
        <dbReference type="Proteomes" id="UP000259030"/>
    </source>
</evidence>
<dbReference type="RefSeq" id="WP_027464395.1">
    <property type="nucleotide sequence ID" value="NZ_CP021084.1"/>
</dbReference>
<evidence type="ECO:0000313" key="1">
    <source>
        <dbReference type="EMBL" id="ASN83474.1"/>
    </source>
</evidence>
<dbReference type="STRING" id="317577.GCA_000419625_03675"/>
<gene>
    <name evidence="1" type="ORF">DFI_19980</name>
</gene>
<organism evidence="1 2">
    <name type="scientific">Deinococcus ficus</name>
    <dbReference type="NCBI Taxonomy" id="317577"/>
    <lineage>
        <taxon>Bacteria</taxon>
        <taxon>Thermotogati</taxon>
        <taxon>Deinococcota</taxon>
        <taxon>Deinococci</taxon>
        <taxon>Deinococcales</taxon>
        <taxon>Deinococcaceae</taxon>
        <taxon>Deinococcus</taxon>
    </lineage>
</organism>
<proteinExistence type="predicted"/>
<geneLocation type="plasmid" evidence="2">
    <name>pdfi3</name>
</geneLocation>
<dbReference type="Proteomes" id="UP000259030">
    <property type="component" value="Plasmid pDFI3"/>
</dbReference>